<dbReference type="GO" id="GO:0016625">
    <property type="term" value="F:oxidoreductase activity, acting on the aldehyde or oxo group of donors, iron-sulfur protein as acceptor"/>
    <property type="evidence" value="ECO:0007669"/>
    <property type="project" value="InterPro"/>
</dbReference>
<proteinExistence type="predicted"/>
<feature type="domain" description="4Fe-4S ferredoxin-type" evidence="7">
    <location>
        <begin position="58"/>
        <end position="87"/>
    </location>
</feature>
<keyword evidence="6" id="KW-0411">Iron-sulfur</keyword>
<dbReference type="SUPFAM" id="SSF54862">
    <property type="entry name" value="4Fe-4S ferredoxins"/>
    <property type="match status" value="1"/>
</dbReference>
<evidence type="ECO:0000313" key="9">
    <source>
        <dbReference type="Proteomes" id="UP000228896"/>
    </source>
</evidence>
<sequence>MKINITAKPGTTIKNKTGGWRTFIPSTDYNKCTSCGTCAKVCPEGCIAMENIKAHKKEKPVTDYDFCKGCAVCAVECPIKAIIMNLDEK</sequence>
<evidence type="ECO:0000313" key="8">
    <source>
        <dbReference type="EMBL" id="PIV50688.1"/>
    </source>
</evidence>
<gene>
    <name evidence="8" type="ORF">COS18_04310</name>
</gene>
<dbReference type="Proteomes" id="UP000228896">
    <property type="component" value="Unassembled WGS sequence"/>
</dbReference>
<evidence type="ECO:0000256" key="2">
    <source>
        <dbReference type="ARBA" id="ARBA00022485"/>
    </source>
</evidence>
<keyword evidence="5" id="KW-0408">Iron</keyword>
<dbReference type="Gene3D" id="3.30.70.3270">
    <property type="match status" value="1"/>
</dbReference>
<dbReference type="InterPro" id="IPR011898">
    <property type="entry name" value="PorD_KorD"/>
</dbReference>
<evidence type="ECO:0000259" key="7">
    <source>
        <dbReference type="PROSITE" id="PS51379"/>
    </source>
</evidence>
<dbReference type="Pfam" id="PF12838">
    <property type="entry name" value="Fer4_7"/>
    <property type="match status" value="1"/>
</dbReference>
<keyword evidence="3" id="KW-0479">Metal-binding</keyword>
<protein>
    <submittedName>
        <fullName evidence="8">Pyruvate synthase</fullName>
    </submittedName>
</protein>
<dbReference type="EMBL" id="PETS01000109">
    <property type="protein sequence ID" value="PIV50688.1"/>
    <property type="molecule type" value="Genomic_DNA"/>
</dbReference>
<feature type="domain" description="4Fe-4S ferredoxin-type" evidence="7">
    <location>
        <begin position="23"/>
        <end position="52"/>
    </location>
</feature>
<dbReference type="NCBIfam" id="TIGR02179">
    <property type="entry name" value="PorD_KorD"/>
    <property type="match status" value="1"/>
</dbReference>
<evidence type="ECO:0000256" key="1">
    <source>
        <dbReference type="ARBA" id="ARBA00001966"/>
    </source>
</evidence>
<evidence type="ECO:0000256" key="5">
    <source>
        <dbReference type="ARBA" id="ARBA00023004"/>
    </source>
</evidence>
<dbReference type="GO" id="GO:0046872">
    <property type="term" value="F:metal ion binding"/>
    <property type="evidence" value="ECO:0007669"/>
    <property type="project" value="UniProtKB-KW"/>
</dbReference>
<keyword evidence="4" id="KW-0677">Repeat</keyword>
<dbReference type="PROSITE" id="PS51379">
    <property type="entry name" value="4FE4S_FER_2"/>
    <property type="match status" value="2"/>
</dbReference>
<dbReference type="PANTHER" id="PTHR43724">
    <property type="entry name" value="PYRUVATE SYNTHASE SUBUNIT PORD"/>
    <property type="match status" value="1"/>
</dbReference>
<dbReference type="PANTHER" id="PTHR43724:SF1">
    <property type="entry name" value="PYRUVATE SYNTHASE SUBUNIT PORD"/>
    <property type="match status" value="1"/>
</dbReference>
<keyword evidence="2" id="KW-0004">4Fe-4S</keyword>
<dbReference type="AlphaFoldDB" id="A0A2M7DLW7"/>
<comment type="cofactor">
    <cofactor evidence="1">
        <name>[4Fe-4S] cluster</name>
        <dbReference type="ChEBI" id="CHEBI:49883"/>
    </cofactor>
</comment>
<dbReference type="InterPro" id="IPR017900">
    <property type="entry name" value="4Fe4S_Fe_S_CS"/>
</dbReference>
<dbReference type="GO" id="GO:0051539">
    <property type="term" value="F:4 iron, 4 sulfur cluster binding"/>
    <property type="evidence" value="ECO:0007669"/>
    <property type="project" value="UniProtKB-KW"/>
</dbReference>
<keyword evidence="8" id="KW-0670">Pyruvate</keyword>
<evidence type="ECO:0000256" key="6">
    <source>
        <dbReference type="ARBA" id="ARBA00023014"/>
    </source>
</evidence>
<evidence type="ECO:0000256" key="3">
    <source>
        <dbReference type="ARBA" id="ARBA00022723"/>
    </source>
</evidence>
<dbReference type="InterPro" id="IPR017896">
    <property type="entry name" value="4Fe4S_Fe-S-bd"/>
</dbReference>
<organism evidence="8 9">
    <name type="scientific">Candidatus Falkowbacteria bacterium CG02_land_8_20_14_3_00_36_14</name>
    <dbReference type="NCBI Taxonomy" id="1974560"/>
    <lineage>
        <taxon>Bacteria</taxon>
        <taxon>Candidatus Falkowiibacteriota</taxon>
    </lineage>
</organism>
<name>A0A2M7DLW7_9BACT</name>
<dbReference type="PROSITE" id="PS00198">
    <property type="entry name" value="4FE4S_FER_1"/>
    <property type="match status" value="2"/>
</dbReference>
<evidence type="ECO:0000256" key="4">
    <source>
        <dbReference type="ARBA" id="ARBA00022737"/>
    </source>
</evidence>
<comment type="caution">
    <text evidence="8">The sequence shown here is derived from an EMBL/GenBank/DDBJ whole genome shotgun (WGS) entry which is preliminary data.</text>
</comment>
<reference evidence="9" key="1">
    <citation type="submission" date="2017-09" db="EMBL/GenBank/DDBJ databases">
        <title>Depth-based differentiation of microbial function through sediment-hosted aquifers and enrichment of novel symbionts in the deep terrestrial subsurface.</title>
        <authorList>
            <person name="Probst A.J."/>
            <person name="Ladd B."/>
            <person name="Jarett J.K."/>
            <person name="Geller-Mcgrath D.E."/>
            <person name="Sieber C.M.K."/>
            <person name="Emerson J.B."/>
            <person name="Anantharaman K."/>
            <person name="Thomas B.C."/>
            <person name="Malmstrom R."/>
            <person name="Stieglmeier M."/>
            <person name="Klingl A."/>
            <person name="Woyke T."/>
            <person name="Ryan C.M."/>
            <person name="Banfield J.F."/>
        </authorList>
    </citation>
    <scope>NUCLEOTIDE SEQUENCE [LARGE SCALE GENOMIC DNA]</scope>
</reference>
<accession>A0A2M7DLW7</accession>